<dbReference type="AlphaFoldDB" id="A0A9K3GNV8"/>
<gene>
    <name evidence="1" type="ORF">KIPB_012401</name>
</gene>
<evidence type="ECO:0000313" key="1">
    <source>
        <dbReference type="EMBL" id="GIQ89818.1"/>
    </source>
</evidence>
<name>A0A9K3GNV8_9EUKA</name>
<accession>A0A9K3GNV8</accession>
<protein>
    <submittedName>
        <fullName evidence="1">Uncharacterized protein</fullName>
    </submittedName>
</protein>
<reference evidence="1 2" key="1">
    <citation type="journal article" date="2018" name="PLoS ONE">
        <title>The draft genome of Kipferlia bialata reveals reductive genome evolution in fornicate parasites.</title>
        <authorList>
            <person name="Tanifuji G."/>
            <person name="Takabayashi S."/>
            <person name="Kume K."/>
            <person name="Takagi M."/>
            <person name="Nakayama T."/>
            <person name="Kamikawa R."/>
            <person name="Inagaki Y."/>
            <person name="Hashimoto T."/>
        </authorList>
    </citation>
    <scope>NUCLEOTIDE SEQUENCE [LARGE SCALE GENOMIC DNA]</scope>
    <source>
        <strain evidence="1">NY0173</strain>
    </source>
</reference>
<dbReference type="EMBL" id="BDIP01005465">
    <property type="protein sequence ID" value="GIQ89818.1"/>
    <property type="molecule type" value="Genomic_DNA"/>
</dbReference>
<comment type="caution">
    <text evidence="1">The sequence shown here is derived from an EMBL/GenBank/DDBJ whole genome shotgun (WGS) entry which is preliminary data.</text>
</comment>
<evidence type="ECO:0000313" key="2">
    <source>
        <dbReference type="Proteomes" id="UP000265618"/>
    </source>
</evidence>
<keyword evidence="2" id="KW-1185">Reference proteome</keyword>
<sequence length="129" mass="14140">MGFPGPKDTGWIASYGLVNTGDNSCVYLCNCNSYGVYWRHVGLRFETSTGDVIIDHSQEILSGTKLKIDLKGPSLYSIGGIVQNTNGYGIQEIDITRRKPDKYRISGASVCIERDTGATVTVDPALRQY</sequence>
<organism evidence="1 2">
    <name type="scientific">Kipferlia bialata</name>
    <dbReference type="NCBI Taxonomy" id="797122"/>
    <lineage>
        <taxon>Eukaryota</taxon>
        <taxon>Metamonada</taxon>
        <taxon>Carpediemonas-like organisms</taxon>
        <taxon>Kipferlia</taxon>
    </lineage>
</organism>
<proteinExistence type="predicted"/>
<dbReference type="Proteomes" id="UP000265618">
    <property type="component" value="Unassembled WGS sequence"/>
</dbReference>